<accession>A0A8G2F1K8</accession>
<sequence length="39" mass="4822">MWFLIIYFDLYLFHFNSGDKIGNFIKKEKGLEIFFLILF</sequence>
<gene>
    <name evidence="1" type="ORF">SAMN05444001_11024</name>
</gene>
<dbReference type="EMBL" id="FNVS01000010">
    <property type="protein sequence ID" value="SEF93689.1"/>
    <property type="molecule type" value="Genomic_DNA"/>
</dbReference>
<dbReference type="Proteomes" id="UP000236725">
    <property type="component" value="Unassembled WGS sequence"/>
</dbReference>
<protein>
    <submittedName>
        <fullName evidence="1">Uncharacterized protein</fullName>
    </submittedName>
</protein>
<evidence type="ECO:0000313" key="1">
    <source>
        <dbReference type="EMBL" id="SEF93689.1"/>
    </source>
</evidence>
<comment type="caution">
    <text evidence="1">The sequence shown here is derived from an EMBL/GenBank/DDBJ whole genome shotgun (WGS) entry which is preliminary data.</text>
</comment>
<evidence type="ECO:0000313" key="2">
    <source>
        <dbReference type="Proteomes" id="UP000236725"/>
    </source>
</evidence>
<name>A0A8G2F1K8_9BACT</name>
<keyword evidence="2" id="KW-1185">Reference proteome</keyword>
<reference evidence="1 2" key="1">
    <citation type="submission" date="2016-10" db="EMBL/GenBank/DDBJ databases">
        <authorList>
            <person name="Varghese N."/>
            <person name="Submissions S."/>
        </authorList>
    </citation>
    <scope>NUCLEOTIDE SEQUENCE [LARGE SCALE GENOMIC DNA]</scope>
    <source>
        <strain evidence="1 2">DSM 29073</strain>
    </source>
</reference>
<dbReference type="AlphaFoldDB" id="A0A8G2F1K8"/>
<proteinExistence type="predicted"/>
<organism evidence="1 2">
    <name type="scientific">Parabacteroides chinchillae</name>
    <dbReference type="NCBI Taxonomy" id="871327"/>
    <lineage>
        <taxon>Bacteria</taxon>
        <taxon>Pseudomonadati</taxon>
        <taxon>Bacteroidota</taxon>
        <taxon>Bacteroidia</taxon>
        <taxon>Bacteroidales</taxon>
        <taxon>Tannerellaceae</taxon>
        <taxon>Parabacteroides</taxon>
    </lineage>
</organism>